<feature type="domain" description="Methyltransferase" evidence="2">
    <location>
        <begin position="38"/>
        <end position="125"/>
    </location>
</feature>
<keyword evidence="3" id="KW-0489">Methyltransferase</keyword>
<evidence type="ECO:0000313" key="3">
    <source>
        <dbReference type="EMBL" id="MCF6376586.1"/>
    </source>
</evidence>
<protein>
    <submittedName>
        <fullName evidence="3">Class I SAM-dependent methyltransferase</fullName>
    </submittedName>
</protein>
<gene>
    <name evidence="3" type="ORF">L2K70_03135</name>
</gene>
<dbReference type="PANTHER" id="PTHR43861:SF3">
    <property type="entry name" value="PUTATIVE (AFU_ORTHOLOGUE AFUA_2G14390)-RELATED"/>
    <property type="match status" value="1"/>
</dbReference>
<dbReference type="RefSeq" id="WP_236398848.1">
    <property type="nucleotide sequence ID" value="NZ_JAKJHZ010000003.1"/>
</dbReference>
<dbReference type="CDD" id="cd02440">
    <property type="entry name" value="AdoMet_MTases"/>
    <property type="match status" value="1"/>
</dbReference>
<comment type="caution">
    <text evidence="3">The sequence shown here is derived from an EMBL/GenBank/DDBJ whole genome shotgun (WGS) entry which is preliminary data.</text>
</comment>
<dbReference type="Proteomes" id="UP001201161">
    <property type="component" value="Unassembled WGS sequence"/>
</dbReference>
<dbReference type="GO" id="GO:0008168">
    <property type="term" value="F:methyltransferase activity"/>
    <property type="evidence" value="ECO:0007669"/>
    <property type="project" value="UniProtKB-KW"/>
</dbReference>
<dbReference type="Pfam" id="PF13649">
    <property type="entry name" value="Methyltransf_25"/>
    <property type="match status" value="1"/>
</dbReference>
<evidence type="ECO:0000313" key="4">
    <source>
        <dbReference type="Proteomes" id="UP001201161"/>
    </source>
</evidence>
<keyword evidence="4" id="KW-1185">Reference proteome</keyword>
<dbReference type="InterPro" id="IPR041698">
    <property type="entry name" value="Methyltransf_25"/>
</dbReference>
<name>A0ABS9H5Q5_9ACTN</name>
<sequence>MDARAWDERYAASDLVWSAEPNQFVAAELSDLAPGTAVDLAAGEGRNAIWLASRGWRATAVDFSQVALDKGARLAGDLDVTWVRADATTWMPPEPADLVVVAYLQLPADERRSAVRNAFAMLRPGRTLFLVAHDSTNLTEGTGGPQDPSVLMTADDVLADLDGLDGLELEVVHAGRVAREVTTASADHHEHGGEERRTAWDCLVRVVRR</sequence>
<dbReference type="PANTHER" id="PTHR43861">
    <property type="entry name" value="TRANS-ACONITATE 2-METHYLTRANSFERASE-RELATED"/>
    <property type="match status" value="1"/>
</dbReference>
<accession>A0ABS9H5Q5</accession>
<dbReference type="InterPro" id="IPR029063">
    <property type="entry name" value="SAM-dependent_MTases_sf"/>
</dbReference>
<dbReference type="GO" id="GO:0032259">
    <property type="term" value="P:methylation"/>
    <property type="evidence" value="ECO:0007669"/>
    <property type="project" value="UniProtKB-KW"/>
</dbReference>
<organism evidence="3 4">
    <name type="scientific">Nocardioides potassii</name>
    <dbReference type="NCBI Taxonomy" id="2911371"/>
    <lineage>
        <taxon>Bacteria</taxon>
        <taxon>Bacillati</taxon>
        <taxon>Actinomycetota</taxon>
        <taxon>Actinomycetes</taxon>
        <taxon>Propionibacteriales</taxon>
        <taxon>Nocardioidaceae</taxon>
        <taxon>Nocardioides</taxon>
    </lineage>
</organism>
<keyword evidence="1" id="KW-0808">Transferase</keyword>
<reference evidence="3 4" key="1">
    <citation type="submission" date="2022-01" db="EMBL/GenBank/DDBJ databases">
        <title>Nocardioides sp. nov., an actinomycete isolated from mining soil.</title>
        <authorList>
            <person name="Liu L."/>
        </authorList>
    </citation>
    <scope>NUCLEOTIDE SEQUENCE [LARGE SCALE GENOMIC DNA]</scope>
    <source>
        <strain evidence="3 4">KLBMP 9356</strain>
    </source>
</reference>
<dbReference type="SUPFAM" id="SSF53335">
    <property type="entry name" value="S-adenosyl-L-methionine-dependent methyltransferases"/>
    <property type="match status" value="1"/>
</dbReference>
<evidence type="ECO:0000256" key="1">
    <source>
        <dbReference type="ARBA" id="ARBA00022679"/>
    </source>
</evidence>
<dbReference type="EMBL" id="JAKJHZ010000003">
    <property type="protein sequence ID" value="MCF6376586.1"/>
    <property type="molecule type" value="Genomic_DNA"/>
</dbReference>
<dbReference type="Gene3D" id="3.40.50.150">
    <property type="entry name" value="Vaccinia Virus protein VP39"/>
    <property type="match status" value="1"/>
</dbReference>
<proteinExistence type="predicted"/>
<evidence type="ECO:0000259" key="2">
    <source>
        <dbReference type="Pfam" id="PF13649"/>
    </source>
</evidence>